<protein>
    <submittedName>
        <fullName evidence="1">Uncharacterized protein</fullName>
    </submittedName>
</protein>
<keyword evidence="2" id="KW-1185">Reference proteome</keyword>
<dbReference type="EMBL" id="CYHH01000018">
    <property type="protein sequence ID" value="CUB08038.1"/>
    <property type="molecule type" value="Genomic_DNA"/>
</dbReference>
<dbReference type="OrthoDB" id="9255619at2"/>
<evidence type="ECO:0000313" key="1">
    <source>
        <dbReference type="EMBL" id="CUB08038.1"/>
    </source>
</evidence>
<gene>
    <name evidence="1" type="ORF">Ga0061068_11816</name>
</gene>
<reference evidence="2" key="1">
    <citation type="submission" date="2015-08" db="EMBL/GenBank/DDBJ databases">
        <authorList>
            <person name="Babu N.S."/>
            <person name="Beckwith C.J."/>
            <person name="Beseler K.G."/>
            <person name="Brison A."/>
            <person name="Carone J.V."/>
            <person name="Caskin T.P."/>
            <person name="Diamond M."/>
            <person name="Durham M.E."/>
            <person name="Foxe J.M."/>
            <person name="Go M."/>
            <person name="Henderson B.A."/>
            <person name="Jones I.B."/>
            <person name="McGettigan J.A."/>
            <person name="Micheletti S.J."/>
            <person name="Nasrallah M.E."/>
            <person name="Ortiz D."/>
            <person name="Piller C.R."/>
            <person name="Privatt S.R."/>
            <person name="Schneider S.L."/>
            <person name="Sharp S."/>
            <person name="Smith T.C."/>
            <person name="Stanton J.D."/>
            <person name="Ullery H.E."/>
            <person name="Wilson R.J."/>
            <person name="Serrano M.G."/>
            <person name="Buck G."/>
            <person name="Lee V."/>
            <person name="Wang Y."/>
            <person name="Carvalho R."/>
            <person name="Voegtly L."/>
            <person name="Shi R."/>
            <person name="Duckworth R."/>
            <person name="Johnson A."/>
            <person name="Loviza R."/>
            <person name="Walstead R."/>
            <person name="Shah Z."/>
            <person name="Kiflezghi M."/>
            <person name="Wade K."/>
            <person name="Ball S.L."/>
            <person name="Bradley K.W."/>
            <person name="Asai D.J."/>
            <person name="Bowman C.A."/>
            <person name="Russell D.A."/>
            <person name="Pope W.H."/>
            <person name="Jacobs-Sera D."/>
            <person name="Hendrix R.W."/>
            <person name="Hatfull G.F."/>
        </authorList>
    </citation>
    <scope>NUCLEOTIDE SEQUENCE [LARGE SCALE GENOMIC DNA]</scope>
    <source>
        <strain evidence="2">JCM 19170</strain>
    </source>
</reference>
<name>A0A0K6IY71_9PROT</name>
<evidence type="ECO:0000313" key="2">
    <source>
        <dbReference type="Proteomes" id="UP000182108"/>
    </source>
</evidence>
<proteinExistence type="predicted"/>
<organism evidence="1 2">
    <name type="scientific">Tepidiphilus thermophilus</name>
    <dbReference type="NCBI Taxonomy" id="876478"/>
    <lineage>
        <taxon>Bacteria</taxon>
        <taxon>Pseudomonadati</taxon>
        <taxon>Pseudomonadota</taxon>
        <taxon>Hydrogenophilia</taxon>
        <taxon>Hydrogenophilales</taxon>
        <taxon>Hydrogenophilaceae</taxon>
        <taxon>Tepidiphilus</taxon>
    </lineage>
</organism>
<dbReference type="RefSeq" id="WP_141654672.1">
    <property type="nucleotide sequence ID" value="NZ_CYHH01000018.1"/>
</dbReference>
<dbReference type="Proteomes" id="UP000182108">
    <property type="component" value="Unassembled WGS sequence"/>
</dbReference>
<sequence length="222" mass="24496">MMDGIRVQAERWEALAAANSCHLAIGHKGNKPVPVRVAEYGGFLYTVFATITGPYGGAVPPHVEAYRLVPPSLYAGETTLVYHDEKAIQSGRRKRGDKTGLIVAVNGKTMVCAQVVRFVLDLPGTRPLPLAEAKDYDARHRRSGWRALWFAGKEPEWFSLRGHPVAVYRDHATLGTNHAVLIWRASGEIRELSIDGRIVLSPPEEEFQTAPSSVEEGQLVLF</sequence>
<accession>A0A0K6IY71</accession>
<dbReference type="AlphaFoldDB" id="A0A0K6IY71"/>